<comment type="caution">
    <text evidence="2">The sequence shown here is derived from an EMBL/GenBank/DDBJ whole genome shotgun (WGS) entry which is preliminary data.</text>
</comment>
<dbReference type="RefSeq" id="WP_131885177.1">
    <property type="nucleotide sequence ID" value="NZ_CP143053.1"/>
</dbReference>
<dbReference type="Pfam" id="PF04314">
    <property type="entry name" value="PCuAC"/>
    <property type="match status" value="1"/>
</dbReference>
<dbReference type="GeneID" id="89532058"/>
<gene>
    <name evidence="2" type="ORF">EDD19_103206</name>
</gene>
<reference evidence="2 3" key="1">
    <citation type="submission" date="2019-03" db="EMBL/GenBank/DDBJ databases">
        <title>Root nodule microbial communities of legume samples collected from USA, Mexico and Botswana.</title>
        <authorList>
            <person name="Hirsch A."/>
        </authorList>
    </citation>
    <scope>NUCLEOTIDE SEQUENCE [LARGE SCALE GENOMIC DNA]</scope>
    <source>
        <strain evidence="2 3">55</strain>
    </source>
</reference>
<evidence type="ECO:0000313" key="3">
    <source>
        <dbReference type="Proteomes" id="UP000295805"/>
    </source>
</evidence>
<dbReference type="InterPro" id="IPR036182">
    <property type="entry name" value="PCuAC_sf"/>
</dbReference>
<dbReference type="PROSITE" id="PS51257">
    <property type="entry name" value="PROKAR_LIPOPROTEIN"/>
    <property type="match status" value="1"/>
</dbReference>
<proteinExistence type="predicted"/>
<feature type="chain" id="PRO_5020839238" evidence="1">
    <location>
        <begin position="23"/>
        <end position="175"/>
    </location>
</feature>
<organism evidence="2 3">
    <name type="scientific">Dietzia cinnamea</name>
    <dbReference type="NCBI Taxonomy" id="321318"/>
    <lineage>
        <taxon>Bacteria</taxon>
        <taxon>Bacillati</taxon>
        <taxon>Actinomycetota</taxon>
        <taxon>Actinomycetes</taxon>
        <taxon>Mycobacteriales</taxon>
        <taxon>Dietziaceae</taxon>
        <taxon>Dietzia</taxon>
    </lineage>
</organism>
<feature type="signal peptide" evidence="1">
    <location>
        <begin position="1"/>
        <end position="22"/>
    </location>
</feature>
<evidence type="ECO:0000313" key="2">
    <source>
        <dbReference type="EMBL" id="TCW25858.1"/>
    </source>
</evidence>
<dbReference type="InterPro" id="IPR007410">
    <property type="entry name" value="LpqE-like"/>
</dbReference>
<accession>A0A4R3ZY59</accession>
<name>A0A4R3ZY59_9ACTN</name>
<protein>
    <submittedName>
        <fullName evidence="2">Uncharacterized protein DUF461</fullName>
    </submittedName>
</protein>
<dbReference type="EMBL" id="SMCX01000003">
    <property type="protein sequence ID" value="TCW25858.1"/>
    <property type="molecule type" value="Genomic_DNA"/>
</dbReference>
<keyword evidence="1" id="KW-0732">Signal</keyword>
<dbReference type="SUPFAM" id="SSF110087">
    <property type="entry name" value="DR1885-like metal-binding protein"/>
    <property type="match status" value="1"/>
</dbReference>
<dbReference type="AlphaFoldDB" id="A0A4R3ZY59"/>
<sequence length="175" mass="17575">MAATSIRTIASAATVLALGTLAACGSDDANMSSSNRGGGEESGQTSVENVFIAPAYAITCELQVDAPAQLSFTAINGSATEVETLSSISTPAAESVEINAPSEALKIAPEASIAAGQPVENLDEITAPDQPFSVFLVGLNEGVAPGKSVPVTFTFDRAGDITLNVGVDACPSQVS</sequence>
<evidence type="ECO:0000256" key="1">
    <source>
        <dbReference type="SAM" id="SignalP"/>
    </source>
</evidence>
<dbReference type="Gene3D" id="2.60.40.1890">
    <property type="entry name" value="PCu(A)C copper chaperone"/>
    <property type="match status" value="1"/>
</dbReference>
<dbReference type="Proteomes" id="UP000295805">
    <property type="component" value="Unassembled WGS sequence"/>
</dbReference>